<evidence type="ECO:0000313" key="6">
    <source>
        <dbReference type="Proteomes" id="UP000288805"/>
    </source>
</evidence>
<comment type="caution">
    <text evidence="5">The sequence shown here is derived from an EMBL/GenBank/DDBJ whole genome shotgun (WGS) entry which is preliminary data.</text>
</comment>
<accession>A0A438HRX7</accession>
<organism evidence="5 6">
    <name type="scientific">Vitis vinifera</name>
    <name type="common">Grape</name>
    <dbReference type="NCBI Taxonomy" id="29760"/>
    <lineage>
        <taxon>Eukaryota</taxon>
        <taxon>Viridiplantae</taxon>
        <taxon>Streptophyta</taxon>
        <taxon>Embryophyta</taxon>
        <taxon>Tracheophyta</taxon>
        <taxon>Spermatophyta</taxon>
        <taxon>Magnoliopsida</taxon>
        <taxon>eudicotyledons</taxon>
        <taxon>Gunneridae</taxon>
        <taxon>Pentapetalae</taxon>
        <taxon>rosids</taxon>
        <taxon>Vitales</taxon>
        <taxon>Vitaceae</taxon>
        <taxon>Viteae</taxon>
        <taxon>Vitis</taxon>
    </lineage>
</organism>
<dbReference type="InterPro" id="IPR036852">
    <property type="entry name" value="Peptidase_S8/S53_dom_sf"/>
</dbReference>
<evidence type="ECO:0000256" key="3">
    <source>
        <dbReference type="PROSITE-ProRule" id="PRU01240"/>
    </source>
</evidence>
<dbReference type="Gene3D" id="3.40.50.200">
    <property type="entry name" value="Peptidase S8/S53 domain"/>
    <property type="match status" value="1"/>
</dbReference>
<protein>
    <submittedName>
        <fullName evidence="5">Subtilisin-like protease SBT5.4</fullName>
    </submittedName>
</protein>
<name>A0A438HRX7_VITVI</name>
<evidence type="ECO:0000259" key="4">
    <source>
        <dbReference type="Pfam" id="PF00082"/>
    </source>
</evidence>
<sequence length="330" mass="35646">MTKVERLLTLSATGFKISVETGTTRPSHIRLDHGPVPNRYPSWSRNCGEDQIRGSKPTKMKNTELEPCILESSARSKKHACLFRSPQFLPEMELSNIKSRVAGLLLSSIEKWVSLIQVFDRRVMGICDEDLGPPESITDTATLNYVLDMQGVEAELGNSLNSSYRTVRDTSGHGTHTLSTAGGRFVGGANLSGSGYGTGKGGSPSARVASYKSCWPECNDADVMAAFDAAVHDGVGFLSLSIAFRSCDYFLDSIAIGSFHAVQNGIVAVCAVGNEGPTPGSVRNTTPWIITVAASTIDWDFSRWAGASTPIVLPAEKFYPLVYSLQIDKW</sequence>
<evidence type="ECO:0000256" key="1">
    <source>
        <dbReference type="ARBA" id="ARBA00011073"/>
    </source>
</evidence>
<evidence type="ECO:0000256" key="2">
    <source>
        <dbReference type="ARBA" id="ARBA00022729"/>
    </source>
</evidence>
<comment type="caution">
    <text evidence="3">Lacks conserved residue(s) required for the propagation of feature annotation.</text>
</comment>
<gene>
    <name evidence="5" type="primary">SBT5.4_3</name>
    <name evidence="5" type="ORF">CK203_026979</name>
</gene>
<dbReference type="PROSITE" id="PS51892">
    <property type="entry name" value="SUBTILASE"/>
    <property type="match status" value="1"/>
</dbReference>
<dbReference type="Pfam" id="PF00082">
    <property type="entry name" value="Peptidase_S8"/>
    <property type="match status" value="1"/>
</dbReference>
<dbReference type="GO" id="GO:0006508">
    <property type="term" value="P:proteolysis"/>
    <property type="evidence" value="ECO:0007669"/>
    <property type="project" value="UniProtKB-KW"/>
</dbReference>
<dbReference type="PANTHER" id="PTHR10795">
    <property type="entry name" value="PROPROTEIN CONVERTASE SUBTILISIN/KEXIN"/>
    <property type="match status" value="1"/>
</dbReference>
<dbReference type="InterPro" id="IPR045051">
    <property type="entry name" value="SBT"/>
</dbReference>
<dbReference type="EMBL" id="QGNW01000186">
    <property type="protein sequence ID" value="RVW87206.1"/>
    <property type="molecule type" value="Genomic_DNA"/>
</dbReference>
<dbReference type="SUPFAM" id="SSF52743">
    <property type="entry name" value="Subtilisin-like"/>
    <property type="match status" value="1"/>
</dbReference>
<keyword evidence="5" id="KW-0645">Protease</keyword>
<dbReference type="GO" id="GO:0004252">
    <property type="term" value="F:serine-type endopeptidase activity"/>
    <property type="evidence" value="ECO:0007669"/>
    <property type="project" value="InterPro"/>
</dbReference>
<comment type="similarity">
    <text evidence="1 3">Belongs to the peptidase S8 family.</text>
</comment>
<proteinExistence type="inferred from homology"/>
<dbReference type="Proteomes" id="UP000288805">
    <property type="component" value="Unassembled WGS sequence"/>
</dbReference>
<feature type="domain" description="Peptidase S8/S53" evidence="4">
    <location>
        <begin position="164"/>
        <end position="296"/>
    </location>
</feature>
<keyword evidence="2" id="KW-0732">Signal</keyword>
<keyword evidence="5" id="KW-0378">Hydrolase</keyword>
<dbReference type="InterPro" id="IPR000209">
    <property type="entry name" value="Peptidase_S8/S53_dom"/>
</dbReference>
<reference evidence="5 6" key="1">
    <citation type="journal article" date="2018" name="PLoS Genet.">
        <title>Population sequencing reveals clonal diversity and ancestral inbreeding in the grapevine cultivar Chardonnay.</title>
        <authorList>
            <person name="Roach M.J."/>
            <person name="Johnson D.L."/>
            <person name="Bohlmann J."/>
            <person name="van Vuuren H.J."/>
            <person name="Jones S.J."/>
            <person name="Pretorius I.S."/>
            <person name="Schmidt S.A."/>
            <person name="Borneman A.R."/>
        </authorList>
    </citation>
    <scope>NUCLEOTIDE SEQUENCE [LARGE SCALE GENOMIC DNA]</scope>
    <source>
        <strain evidence="6">cv. Chardonnay</strain>
        <tissue evidence="5">Leaf</tissue>
    </source>
</reference>
<evidence type="ECO:0000313" key="5">
    <source>
        <dbReference type="EMBL" id="RVW87206.1"/>
    </source>
</evidence>
<dbReference type="AlphaFoldDB" id="A0A438HRX7"/>